<dbReference type="EMBL" id="AUZZ01002662">
    <property type="protein sequence ID" value="EQD59434.1"/>
    <property type="molecule type" value="Genomic_DNA"/>
</dbReference>
<protein>
    <submittedName>
        <fullName evidence="4">Phosphonate monoester hydrolase</fullName>
    </submittedName>
</protein>
<dbReference type="GO" id="GO:0008484">
    <property type="term" value="F:sulfuric ester hydrolase activity"/>
    <property type="evidence" value="ECO:0007669"/>
    <property type="project" value="TreeGrafter"/>
</dbReference>
<dbReference type="GO" id="GO:0046872">
    <property type="term" value="F:metal ion binding"/>
    <property type="evidence" value="ECO:0007669"/>
    <property type="project" value="UniProtKB-KW"/>
</dbReference>
<accession>T1C2B4</accession>
<dbReference type="Pfam" id="PF00884">
    <property type="entry name" value="Sulfatase"/>
    <property type="match status" value="1"/>
</dbReference>
<name>T1C2B4_9ZZZZ</name>
<feature type="non-terminal residue" evidence="4">
    <location>
        <position position="171"/>
    </location>
</feature>
<evidence type="ECO:0000256" key="1">
    <source>
        <dbReference type="ARBA" id="ARBA00022723"/>
    </source>
</evidence>
<evidence type="ECO:0000259" key="3">
    <source>
        <dbReference type="Pfam" id="PF00884"/>
    </source>
</evidence>
<gene>
    <name evidence="4" type="ORF">B2A_03993</name>
</gene>
<dbReference type="PANTHER" id="PTHR45953:SF1">
    <property type="entry name" value="IDURONATE 2-SULFATASE"/>
    <property type="match status" value="1"/>
</dbReference>
<dbReference type="GO" id="GO:0005737">
    <property type="term" value="C:cytoplasm"/>
    <property type="evidence" value="ECO:0007669"/>
    <property type="project" value="TreeGrafter"/>
</dbReference>
<dbReference type="InterPro" id="IPR000917">
    <property type="entry name" value="Sulfatase_N"/>
</dbReference>
<sequence>TAFLTDKLLAYLEEHGDSPFFVHASYIRPHPPYRNPAGYHDLYCLEDVPPFVAHETREAEAAMHPLNEVLLGLPYLAAPDIQAERRQLRATYHGMQREVDDQLGRLFDWLDSSGLSTNTLVVLTSDHGEMGGDHWIFGKAGYFDESYSIPLIVADPRPTADATRGLVVREV</sequence>
<reference evidence="4" key="2">
    <citation type="journal article" date="2014" name="ISME J.">
        <title>Microbial stratification in low pH oxic and suboxic macroscopic growths along an acid mine drainage.</title>
        <authorList>
            <person name="Mendez-Garcia C."/>
            <person name="Mesa V."/>
            <person name="Sprenger R.R."/>
            <person name="Richter M."/>
            <person name="Diez M.S."/>
            <person name="Solano J."/>
            <person name="Bargiela R."/>
            <person name="Golyshina O.V."/>
            <person name="Manteca A."/>
            <person name="Ramos J.L."/>
            <person name="Gallego J.R."/>
            <person name="Llorente I."/>
            <person name="Martins Dos Santos V.A."/>
            <person name="Jensen O.N."/>
            <person name="Pelaez A.I."/>
            <person name="Sanchez J."/>
            <person name="Ferrer M."/>
        </authorList>
    </citation>
    <scope>NUCLEOTIDE SEQUENCE</scope>
</reference>
<feature type="domain" description="Sulfatase N-terminal" evidence="3">
    <location>
        <begin position="3"/>
        <end position="158"/>
    </location>
</feature>
<evidence type="ECO:0000256" key="2">
    <source>
        <dbReference type="ARBA" id="ARBA00022801"/>
    </source>
</evidence>
<feature type="non-terminal residue" evidence="4">
    <location>
        <position position="1"/>
    </location>
</feature>
<dbReference type="PANTHER" id="PTHR45953">
    <property type="entry name" value="IDURONATE 2-SULFATASE"/>
    <property type="match status" value="1"/>
</dbReference>
<organism evidence="4">
    <name type="scientific">mine drainage metagenome</name>
    <dbReference type="NCBI Taxonomy" id="410659"/>
    <lineage>
        <taxon>unclassified sequences</taxon>
        <taxon>metagenomes</taxon>
        <taxon>ecological metagenomes</taxon>
    </lineage>
</organism>
<dbReference type="Gene3D" id="3.40.720.10">
    <property type="entry name" value="Alkaline Phosphatase, subunit A"/>
    <property type="match status" value="1"/>
</dbReference>
<keyword evidence="2 4" id="KW-0378">Hydrolase</keyword>
<dbReference type="InterPro" id="IPR017850">
    <property type="entry name" value="Alkaline_phosphatase_core_sf"/>
</dbReference>
<evidence type="ECO:0000313" key="4">
    <source>
        <dbReference type="EMBL" id="EQD59434.1"/>
    </source>
</evidence>
<reference evidence="4" key="1">
    <citation type="submission" date="2013-08" db="EMBL/GenBank/DDBJ databases">
        <authorList>
            <person name="Mendez C."/>
            <person name="Richter M."/>
            <person name="Ferrer M."/>
            <person name="Sanchez J."/>
        </authorList>
    </citation>
    <scope>NUCLEOTIDE SEQUENCE</scope>
</reference>
<keyword evidence="1" id="KW-0479">Metal-binding</keyword>
<proteinExistence type="predicted"/>
<dbReference type="SUPFAM" id="SSF53649">
    <property type="entry name" value="Alkaline phosphatase-like"/>
    <property type="match status" value="1"/>
</dbReference>
<comment type="caution">
    <text evidence="4">The sequence shown here is derived from an EMBL/GenBank/DDBJ whole genome shotgun (WGS) entry which is preliminary data.</text>
</comment>
<dbReference type="AlphaFoldDB" id="T1C2B4"/>